<proteinExistence type="predicted"/>
<evidence type="ECO:0000313" key="1">
    <source>
        <dbReference type="EMBL" id="VDC90549.1"/>
    </source>
</evidence>
<sequence length="38" mass="4562">MLDSRRLPLLKFCLNPRRLLEKITSKQSQISLKNLFLF</sequence>
<protein>
    <submittedName>
        <fullName evidence="1">Uncharacterized protein</fullName>
    </submittedName>
</protein>
<gene>
    <name evidence="1" type="ORF">BRAA02T07877Z</name>
</gene>
<name>A0A3P6ANE2_BRACM</name>
<reference evidence="1" key="1">
    <citation type="submission" date="2018-11" db="EMBL/GenBank/DDBJ databases">
        <authorList>
            <consortium name="Genoscope - CEA"/>
            <person name="William W."/>
        </authorList>
    </citation>
    <scope>NUCLEOTIDE SEQUENCE</scope>
</reference>
<dbReference type="EMBL" id="LR031573">
    <property type="protein sequence ID" value="VDC90549.1"/>
    <property type="molecule type" value="Genomic_DNA"/>
</dbReference>
<organism evidence="1">
    <name type="scientific">Brassica campestris</name>
    <name type="common">Field mustard</name>
    <dbReference type="NCBI Taxonomy" id="3711"/>
    <lineage>
        <taxon>Eukaryota</taxon>
        <taxon>Viridiplantae</taxon>
        <taxon>Streptophyta</taxon>
        <taxon>Embryophyta</taxon>
        <taxon>Tracheophyta</taxon>
        <taxon>Spermatophyta</taxon>
        <taxon>Magnoliopsida</taxon>
        <taxon>eudicotyledons</taxon>
        <taxon>Gunneridae</taxon>
        <taxon>Pentapetalae</taxon>
        <taxon>rosids</taxon>
        <taxon>malvids</taxon>
        <taxon>Brassicales</taxon>
        <taxon>Brassicaceae</taxon>
        <taxon>Brassiceae</taxon>
        <taxon>Brassica</taxon>
    </lineage>
</organism>
<dbReference type="AlphaFoldDB" id="A0A3P6ANE2"/>
<accession>A0A3P6ANE2</accession>